<gene>
    <name evidence="2" type="ORF">GCM10010255_81100</name>
</gene>
<evidence type="ECO:0000313" key="2">
    <source>
        <dbReference type="EMBL" id="GAA2426522.1"/>
    </source>
</evidence>
<dbReference type="Proteomes" id="UP001499986">
    <property type="component" value="Unassembled WGS sequence"/>
</dbReference>
<evidence type="ECO:0000256" key="1">
    <source>
        <dbReference type="SAM" id="MobiDB-lite"/>
    </source>
</evidence>
<organism evidence="2 3">
    <name type="scientific">Streptomyces coeruleofuscus</name>
    <dbReference type="NCBI Taxonomy" id="66879"/>
    <lineage>
        <taxon>Bacteria</taxon>
        <taxon>Bacillati</taxon>
        <taxon>Actinomycetota</taxon>
        <taxon>Actinomycetes</taxon>
        <taxon>Kitasatosporales</taxon>
        <taxon>Streptomycetaceae</taxon>
        <taxon>Streptomyces</taxon>
    </lineage>
</organism>
<protein>
    <submittedName>
        <fullName evidence="2">Uncharacterized protein</fullName>
    </submittedName>
</protein>
<reference evidence="3" key="1">
    <citation type="journal article" date="2019" name="Int. J. Syst. Evol. Microbiol.">
        <title>The Global Catalogue of Microorganisms (GCM) 10K type strain sequencing project: providing services to taxonomists for standard genome sequencing and annotation.</title>
        <authorList>
            <consortium name="The Broad Institute Genomics Platform"/>
            <consortium name="The Broad Institute Genome Sequencing Center for Infectious Disease"/>
            <person name="Wu L."/>
            <person name="Ma J."/>
        </authorList>
    </citation>
    <scope>NUCLEOTIDE SEQUENCE [LARGE SCALE GENOMIC DNA]</scope>
    <source>
        <strain evidence="3">JCM 4358</strain>
    </source>
</reference>
<feature type="compositionally biased region" description="Gly residues" evidence="1">
    <location>
        <begin position="25"/>
        <end position="36"/>
    </location>
</feature>
<name>A0ABP5WI52_9ACTN</name>
<proteinExistence type="predicted"/>
<comment type="caution">
    <text evidence="2">The sequence shown here is derived from an EMBL/GenBank/DDBJ whole genome shotgun (WGS) entry which is preliminary data.</text>
</comment>
<evidence type="ECO:0000313" key="3">
    <source>
        <dbReference type="Proteomes" id="UP001499986"/>
    </source>
</evidence>
<keyword evidence="3" id="KW-1185">Reference proteome</keyword>
<sequence length="67" mass="6765">MVHSEQESSEVPHRLIPLPAVRGGPAAGRGRAGQPGAGKTHIADLVQAALNLGEAASATRSACGARR</sequence>
<feature type="region of interest" description="Disordered" evidence="1">
    <location>
        <begin position="1"/>
        <end position="38"/>
    </location>
</feature>
<accession>A0ABP5WI52</accession>
<feature type="compositionally biased region" description="Basic and acidic residues" evidence="1">
    <location>
        <begin position="1"/>
        <end position="13"/>
    </location>
</feature>
<dbReference type="EMBL" id="BAAASE010000017">
    <property type="protein sequence ID" value="GAA2426522.1"/>
    <property type="molecule type" value="Genomic_DNA"/>
</dbReference>